<dbReference type="Proteomes" id="UP001155483">
    <property type="component" value="Unassembled WGS sequence"/>
</dbReference>
<proteinExistence type="predicted"/>
<dbReference type="AlphaFoldDB" id="A0A9X3BGF7"/>
<gene>
    <name evidence="1" type="ORF">OCK74_16945</name>
</gene>
<protein>
    <recommendedName>
        <fullName evidence="3">DUF3575 domain-containing protein</fullName>
    </recommendedName>
</protein>
<reference evidence="1" key="1">
    <citation type="submission" date="2022-09" db="EMBL/GenBank/DDBJ databases">
        <authorList>
            <person name="Yuan C."/>
            <person name="Ke Z."/>
        </authorList>
    </citation>
    <scope>NUCLEOTIDE SEQUENCE</scope>
    <source>
        <strain evidence="1">LB-8</strain>
    </source>
</reference>
<sequence>MKKAQLLFLTICTMYFAEGQEAANSLNTTLKWGPSGLILGNISLQGEYSFGKQSLTAKIGIPVNSHHTLKYDGRDAEFDMKAISFLAGYRSYFSKKKLKGLYFEPYFKYVHQSSEGSGIGKFSNRHVYLNFTNEYNGIGLGIQLGSQFLIGKRFIIDFFFLGPEINSASNDFKAIENSPNSSWSWTSAESKDAEWDIRSFIKKFPFLKNNTIVRADATNRTVTANFQGAIPGIRIGLALGVAL</sequence>
<accession>A0A9X3BGF7</accession>
<dbReference type="RefSeq" id="WP_279298246.1">
    <property type="nucleotide sequence ID" value="NZ_JAOTIF010000015.1"/>
</dbReference>
<reference evidence="1" key="2">
    <citation type="submission" date="2023-04" db="EMBL/GenBank/DDBJ databases">
        <title>Paracnuella aquatica gen. nov., sp. nov., a member of the family Chitinophagaceae isolated from a hot spring.</title>
        <authorList>
            <person name="Wang C."/>
        </authorList>
    </citation>
    <scope>NUCLEOTIDE SEQUENCE</scope>
    <source>
        <strain evidence="1">LB-8</strain>
    </source>
</reference>
<dbReference type="EMBL" id="JAOTIF010000015">
    <property type="protein sequence ID" value="MCU7550809.1"/>
    <property type="molecule type" value="Genomic_DNA"/>
</dbReference>
<name>A0A9X3BGF7_9BACT</name>
<evidence type="ECO:0008006" key="3">
    <source>
        <dbReference type="Google" id="ProtNLM"/>
    </source>
</evidence>
<evidence type="ECO:0000313" key="1">
    <source>
        <dbReference type="EMBL" id="MCU7550809.1"/>
    </source>
</evidence>
<comment type="caution">
    <text evidence="1">The sequence shown here is derived from an EMBL/GenBank/DDBJ whole genome shotgun (WGS) entry which is preliminary data.</text>
</comment>
<organism evidence="1 2">
    <name type="scientific">Paraflavisolibacter caeni</name>
    <dbReference type="NCBI Taxonomy" id="2982496"/>
    <lineage>
        <taxon>Bacteria</taxon>
        <taxon>Pseudomonadati</taxon>
        <taxon>Bacteroidota</taxon>
        <taxon>Chitinophagia</taxon>
        <taxon>Chitinophagales</taxon>
        <taxon>Chitinophagaceae</taxon>
        <taxon>Paraflavisolibacter</taxon>
    </lineage>
</organism>
<keyword evidence="2" id="KW-1185">Reference proteome</keyword>
<evidence type="ECO:0000313" key="2">
    <source>
        <dbReference type="Proteomes" id="UP001155483"/>
    </source>
</evidence>